<dbReference type="Gene3D" id="3.40.30.10">
    <property type="entry name" value="Glutaredoxin"/>
    <property type="match status" value="1"/>
</dbReference>
<dbReference type="PROSITE" id="PS51352">
    <property type="entry name" value="THIOREDOXIN_2"/>
    <property type="match status" value="1"/>
</dbReference>
<dbReference type="SUPFAM" id="SSF52833">
    <property type="entry name" value="Thioredoxin-like"/>
    <property type="match status" value="1"/>
</dbReference>
<keyword evidence="10" id="KW-1185">Reference proteome</keyword>
<dbReference type="RefSeq" id="WP_188850512.1">
    <property type="nucleotide sequence ID" value="NZ_BMJJ01000004.1"/>
</dbReference>
<evidence type="ECO:0000256" key="2">
    <source>
        <dbReference type="ARBA" id="ARBA00005791"/>
    </source>
</evidence>
<reference evidence="9" key="2">
    <citation type="submission" date="2020-09" db="EMBL/GenBank/DDBJ databases">
        <authorList>
            <person name="Sun Q."/>
            <person name="Zhou Y."/>
        </authorList>
    </citation>
    <scope>NUCLEOTIDE SEQUENCE</scope>
    <source>
        <strain evidence="9">CGMCC 1.15493</strain>
    </source>
</reference>
<dbReference type="InterPro" id="IPR012336">
    <property type="entry name" value="Thioredoxin-like_fold"/>
</dbReference>
<keyword evidence="6" id="KW-0676">Redox-active center</keyword>
<evidence type="ECO:0000256" key="6">
    <source>
        <dbReference type="ARBA" id="ARBA00023284"/>
    </source>
</evidence>
<dbReference type="EMBL" id="BMJJ01000004">
    <property type="protein sequence ID" value="GGD17669.1"/>
    <property type="molecule type" value="Genomic_DNA"/>
</dbReference>
<name>A0A917D9X5_9HYPH</name>
<feature type="chain" id="PRO_5037702673" evidence="7">
    <location>
        <begin position="32"/>
        <end position="207"/>
    </location>
</feature>
<evidence type="ECO:0000256" key="7">
    <source>
        <dbReference type="SAM" id="SignalP"/>
    </source>
</evidence>
<comment type="function">
    <text evidence="1">May be required for disulfide bond formation in some proteins.</text>
</comment>
<dbReference type="InterPro" id="IPR013766">
    <property type="entry name" value="Thioredoxin_domain"/>
</dbReference>
<evidence type="ECO:0000313" key="10">
    <source>
        <dbReference type="Proteomes" id="UP000613160"/>
    </source>
</evidence>
<keyword evidence="5" id="KW-1015">Disulfide bond</keyword>
<comment type="similarity">
    <text evidence="2">Belongs to the thioredoxin family. DsbA subfamily.</text>
</comment>
<keyword evidence="3 7" id="KW-0732">Signal</keyword>
<dbReference type="PROSITE" id="PS51318">
    <property type="entry name" value="TAT"/>
    <property type="match status" value="1"/>
</dbReference>
<dbReference type="PANTHER" id="PTHR13887">
    <property type="entry name" value="GLUTATHIONE S-TRANSFERASE KAPPA"/>
    <property type="match status" value="1"/>
</dbReference>
<sequence length="207" mass="22155">MSFPTANRRDVIRLGLLSLSAAALSPAMASAAVDPMSKEAVLFDPEVPVLGNPKGDVTLVEFFDYQCPYCKSAHPGIARLVARDGKIRHVMKDWPIFGAPSEYASRLTLAAGRGHAKAQAALMATKARLTIEDVDTALANAGFDPRKLKTAYEADRKRIDGILQRNGVQAENFGLMGTPAYIVGTVLFPGVMETAVLEAAIVQARKG</sequence>
<dbReference type="Proteomes" id="UP000613160">
    <property type="component" value="Unassembled WGS sequence"/>
</dbReference>
<evidence type="ECO:0000256" key="4">
    <source>
        <dbReference type="ARBA" id="ARBA00023002"/>
    </source>
</evidence>
<dbReference type="CDD" id="cd03023">
    <property type="entry name" value="DsbA_Com1_like"/>
    <property type="match status" value="1"/>
</dbReference>
<evidence type="ECO:0000313" key="9">
    <source>
        <dbReference type="EMBL" id="GGD17669.1"/>
    </source>
</evidence>
<evidence type="ECO:0000256" key="5">
    <source>
        <dbReference type="ARBA" id="ARBA00023157"/>
    </source>
</evidence>
<proteinExistence type="inferred from homology"/>
<comment type="caution">
    <text evidence="9">The sequence shown here is derived from an EMBL/GenBank/DDBJ whole genome shotgun (WGS) entry which is preliminary data.</text>
</comment>
<feature type="domain" description="Thioredoxin" evidence="8">
    <location>
        <begin position="27"/>
        <end position="206"/>
    </location>
</feature>
<dbReference type="AlphaFoldDB" id="A0A917D9X5"/>
<evidence type="ECO:0000256" key="3">
    <source>
        <dbReference type="ARBA" id="ARBA00022729"/>
    </source>
</evidence>
<dbReference type="PANTHER" id="PTHR13887:SF14">
    <property type="entry name" value="DISULFIDE BOND FORMATION PROTEIN D"/>
    <property type="match status" value="1"/>
</dbReference>
<gene>
    <name evidence="9" type="ORF">GCM10011335_20600</name>
</gene>
<protein>
    <submittedName>
        <fullName evidence="9">DSBA oxidoreductase</fullName>
    </submittedName>
</protein>
<keyword evidence="4" id="KW-0560">Oxidoreductase</keyword>
<evidence type="ECO:0000256" key="1">
    <source>
        <dbReference type="ARBA" id="ARBA00003565"/>
    </source>
</evidence>
<evidence type="ECO:0000259" key="8">
    <source>
        <dbReference type="PROSITE" id="PS51352"/>
    </source>
</evidence>
<reference evidence="9" key="1">
    <citation type="journal article" date="2014" name="Int. J. Syst. Evol. Microbiol.">
        <title>Complete genome sequence of Corynebacterium casei LMG S-19264T (=DSM 44701T), isolated from a smear-ripened cheese.</title>
        <authorList>
            <consortium name="US DOE Joint Genome Institute (JGI-PGF)"/>
            <person name="Walter F."/>
            <person name="Albersmeier A."/>
            <person name="Kalinowski J."/>
            <person name="Ruckert C."/>
        </authorList>
    </citation>
    <scope>NUCLEOTIDE SEQUENCE</scope>
    <source>
        <strain evidence="9">CGMCC 1.15493</strain>
    </source>
</reference>
<dbReference type="InterPro" id="IPR006311">
    <property type="entry name" value="TAT_signal"/>
</dbReference>
<accession>A0A917D9X5</accession>
<feature type="signal peptide" evidence="7">
    <location>
        <begin position="1"/>
        <end position="31"/>
    </location>
</feature>
<dbReference type="GO" id="GO:0016491">
    <property type="term" value="F:oxidoreductase activity"/>
    <property type="evidence" value="ECO:0007669"/>
    <property type="project" value="UniProtKB-KW"/>
</dbReference>
<dbReference type="Pfam" id="PF13462">
    <property type="entry name" value="Thioredoxin_4"/>
    <property type="match status" value="1"/>
</dbReference>
<dbReference type="InterPro" id="IPR036249">
    <property type="entry name" value="Thioredoxin-like_sf"/>
</dbReference>
<organism evidence="9 10">
    <name type="scientific">Aureimonas glaciei</name>
    <dbReference type="NCBI Taxonomy" id="1776957"/>
    <lineage>
        <taxon>Bacteria</taxon>
        <taxon>Pseudomonadati</taxon>
        <taxon>Pseudomonadota</taxon>
        <taxon>Alphaproteobacteria</taxon>
        <taxon>Hyphomicrobiales</taxon>
        <taxon>Aurantimonadaceae</taxon>
        <taxon>Aureimonas</taxon>
    </lineage>
</organism>